<dbReference type="Gene3D" id="3.40.50.2000">
    <property type="entry name" value="Glycogen Phosphorylase B"/>
    <property type="match status" value="1"/>
</dbReference>
<sequence>MKTPLKRIFVYGFPHTYGGAGTELDHHIRVWQRLGVEVHLIPSWGTMKPIAADLLQRGVIIHEKDEWAALTPEDPILCLCNPYFLTLMPEIRQHTRRTVWMNCMTWIFDQEKAAMEQGHIALFLYQNDNVRQAHQAALRPLNGSHDIHFRTVTPYFHEADFPYIGDRPSDTFCCGRISRASPDKYARNTLRIYEGLASPVPKKGLFLGYDERCEEKIGTPSPWIRTIPNSNTLSPQDFYRQCHIILQPTNTTENWPRIGFEAMASGSVLIVDNRGGWRQMVKHGITGWLCNHERDFIYYASKMAYEPNLRADMAEAAREWGLQLGGLSASMESWEEVFAAINQLPE</sequence>
<dbReference type="SUPFAM" id="SSF53756">
    <property type="entry name" value="UDP-Glycosyltransferase/glycogen phosphorylase"/>
    <property type="match status" value="1"/>
</dbReference>
<dbReference type="EMBL" id="LT629973">
    <property type="protein sequence ID" value="SEH97373.1"/>
    <property type="molecule type" value="Genomic_DNA"/>
</dbReference>
<reference evidence="3" key="1">
    <citation type="submission" date="2016-09" db="EMBL/GenBank/DDBJ databases">
        <authorList>
            <person name="Koehorst J."/>
        </authorList>
    </citation>
    <scope>NUCLEOTIDE SEQUENCE [LARGE SCALE GENOMIC DNA]</scope>
</reference>
<keyword evidence="3" id="KW-1185">Reference proteome</keyword>
<dbReference type="RefSeq" id="WP_067776670.1">
    <property type="nucleotide sequence ID" value="NZ_LIGX01000030.1"/>
</dbReference>
<keyword evidence="2" id="KW-0808">Transferase</keyword>
<dbReference type="InterPro" id="IPR001296">
    <property type="entry name" value="Glyco_trans_1"/>
</dbReference>
<protein>
    <submittedName>
        <fullName evidence="2">Glycosyl transferases group 1</fullName>
    </submittedName>
</protein>
<dbReference type="KEGG" id="agl:PYTT_2209"/>
<dbReference type="Pfam" id="PF00534">
    <property type="entry name" value="Glycos_transf_1"/>
    <property type="match status" value="1"/>
</dbReference>
<evidence type="ECO:0000313" key="3">
    <source>
        <dbReference type="Proteomes" id="UP000176204"/>
    </source>
</evidence>
<evidence type="ECO:0000313" key="2">
    <source>
        <dbReference type="EMBL" id="SEH97373.1"/>
    </source>
</evidence>
<dbReference type="OrthoDB" id="210402at2"/>
<dbReference type="Proteomes" id="UP000176204">
    <property type="component" value="Chromosome I"/>
</dbReference>
<dbReference type="GO" id="GO:0016757">
    <property type="term" value="F:glycosyltransferase activity"/>
    <property type="evidence" value="ECO:0007669"/>
    <property type="project" value="InterPro"/>
</dbReference>
<feature type="domain" description="Glycosyl transferase family 1" evidence="1">
    <location>
        <begin position="235"/>
        <end position="320"/>
    </location>
</feature>
<organism evidence="2 3">
    <name type="scientific">Akkermansia glycaniphila</name>
    <dbReference type="NCBI Taxonomy" id="1679444"/>
    <lineage>
        <taxon>Bacteria</taxon>
        <taxon>Pseudomonadati</taxon>
        <taxon>Verrucomicrobiota</taxon>
        <taxon>Verrucomicrobiia</taxon>
        <taxon>Verrucomicrobiales</taxon>
        <taxon>Akkermansiaceae</taxon>
        <taxon>Akkermansia</taxon>
    </lineage>
</organism>
<name>A0A1C7PAZ0_9BACT</name>
<accession>A0A1C7PAZ0</accession>
<dbReference type="AlphaFoldDB" id="A0A1C7PAZ0"/>
<gene>
    <name evidence="2" type="ORF">PYTT_2209</name>
</gene>
<proteinExistence type="predicted"/>
<evidence type="ECO:0000259" key="1">
    <source>
        <dbReference type="Pfam" id="PF00534"/>
    </source>
</evidence>
<dbReference type="STRING" id="1679444.PYTT_2209"/>